<evidence type="ECO:0000256" key="4">
    <source>
        <dbReference type="ARBA" id="ARBA00022679"/>
    </source>
</evidence>
<evidence type="ECO:0000313" key="12">
    <source>
        <dbReference type="EMBL" id="MBK5898381.1"/>
    </source>
</evidence>
<evidence type="ECO:0000256" key="7">
    <source>
        <dbReference type="ARBA" id="ARBA00037281"/>
    </source>
</evidence>
<keyword evidence="2" id="KW-1003">Cell membrane</keyword>
<gene>
    <name evidence="12" type="ORF">JJN12_11415</name>
</gene>
<comment type="pathway">
    <text evidence="8">Carotenoid biosynthesis; staphyloxanthin biosynthesis; staphyloxanthin from farnesyl diphosphate: step 4/5.</text>
</comment>
<dbReference type="Gene3D" id="3.90.550.10">
    <property type="entry name" value="Spore Coat Polysaccharide Biosynthesis Protein SpsA, Chain A"/>
    <property type="match status" value="1"/>
</dbReference>
<feature type="domain" description="Glycosyltransferase 2-like" evidence="11">
    <location>
        <begin position="223"/>
        <end position="324"/>
    </location>
</feature>
<sequence length="445" mass="50889">MKAFIVFTRIPLEHKTKTRLLPYYTPKQCVGLHIAMLKDLARTLNGLDASVKTYIYYLPEGDVSIIKNIFGDDKTYREQRGEDLGDKMYNAISEVLAEGAEAVSLSGTDIPLLLAEDIESSFTFLENNDIVLSPTEDGGYYLVGMKKANKEIFDIEGYGTGSVFENTKQKIEDMGLSLGTGRRLRDIDTKEDIKAYYGIIRTDLDFRKTHTAIFLKENKSIAIIIPTYNEEETIVSLMNQLKGIKDRCEIVFVDGGSTDNTAKLIEESKFRLLHSKKGRNNQMNLGALSVEADILFFLHCDSTLPPNPLKEILDLMEVYRAGCFGIAFKSLSPLMFICRYISNHRVFDRKVMFGDQGIVIDRDLFMEIGMYPDLPIMEDYQLSLTLKEKGIKLGMARHRIYTSTRRFKGGPIRKLRLMWKMNRLRAKYRRGVNIEEISAMYKDVR</sequence>
<dbReference type="NCBIfam" id="TIGR04283">
    <property type="entry name" value="glyco_like_mftF"/>
    <property type="match status" value="1"/>
</dbReference>
<accession>A0ABS1J2K2</accession>
<dbReference type="Pfam" id="PF00535">
    <property type="entry name" value="Glycos_transf_2"/>
    <property type="match status" value="1"/>
</dbReference>
<dbReference type="RefSeq" id="WP_208429805.1">
    <property type="nucleotide sequence ID" value="NZ_JAEPRJ010000001.1"/>
</dbReference>
<dbReference type="InterPro" id="IPR026461">
    <property type="entry name" value="Trfase_2_rSAM/seldom_assoc"/>
</dbReference>
<dbReference type="PANTHER" id="PTHR43646">
    <property type="entry name" value="GLYCOSYLTRANSFERASE"/>
    <property type="match status" value="1"/>
</dbReference>
<evidence type="ECO:0000256" key="6">
    <source>
        <dbReference type="ARBA" id="ARBA00023136"/>
    </source>
</evidence>
<reference evidence="12 13" key="1">
    <citation type="submission" date="2021-01" db="EMBL/GenBank/DDBJ databases">
        <title>Isolation and description of Catonella massiliensis sp. nov., a novel Catonella species, isolated from a stable periodontitis subject.</title>
        <authorList>
            <person name="Antezack A."/>
            <person name="Boxberger M."/>
            <person name="La Scola B."/>
            <person name="Monnet-Corti V."/>
        </authorList>
    </citation>
    <scope>NUCLEOTIDE SEQUENCE [LARGE SCALE GENOMIC DNA]</scope>
    <source>
        <strain evidence="12 13">Marseille-Q4567</strain>
    </source>
</reference>
<name>A0ABS1J2K2_9FIRM</name>
<dbReference type="SUPFAM" id="SSF53448">
    <property type="entry name" value="Nucleotide-diphospho-sugar transferases"/>
    <property type="match status" value="2"/>
</dbReference>
<comment type="similarity">
    <text evidence="9">Belongs to the glycosyltransferase 2 family. CrtQ subfamily.</text>
</comment>
<proteinExistence type="inferred from homology"/>
<comment type="function">
    <text evidence="7">Catalyzes the glycosylation of 4,4'-diaponeurosporenoate, i.e. the esterification of glucose at the C1'' position with the carboxyl group of 4,4'-diaponeurosporenic acid, to form glycosyl-4,4'-diaponeurosporenoate. This is a step in the biosynthesis of staphyloxanthin, an orange pigment present in most staphylococci strains.</text>
</comment>
<evidence type="ECO:0000256" key="5">
    <source>
        <dbReference type="ARBA" id="ARBA00022746"/>
    </source>
</evidence>
<dbReference type="InterPro" id="IPR029044">
    <property type="entry name" value="Nucleotide-diphossugar_trans"/>
</dbReference>
<organism evidence="12 13">
    <name type="scientific">Catonella massiliensis</name>
    <dbReference type="NCBI Taxonomy" id="2799636"/>
    <lineage>
        <taxon>Bacteria</taxon>
        <taxon>Bacillati</taxon>
        <taxon>Bacillota</taxon>
        <taxon>Clostridia</taxon>
        <taxon>Lachnospirales</taxon>
        <taxon>Lachnospiraceae</taxon>
        <taxon>Catonella</taxon>
    </lineage>
</organism>
<comment type="subcellular location">
    <subcellularLocation>
        <location evidence="1">Cell membrane</location>
    </subcellularLocation>
</comment>
<evidence type="ECO:0000313" key="13">
    <source>
        <dbReference type="Proteomes" id="UP000604730"/>
    </source>
</evidence>
<dbReference type="Proteomes" id="UP000604730">
    <property type="component" value="Unassembled WGS sequence"/>
</dbReference>
<evidence type="ECO:0000256" key="2">
    <source>
        <dbReference type="ARBA" id="ARBA00022475"/>
    </source>
</evidence>
<keyword evidence="5" id="KW-0125">Carotenoid biosynthesis</keyword>
<keyword evidence="13" id="KW-1185">Reference proteome</keyword>
<evidence type="ECO:0000256" key="3">
    <source>
        <dbReference type="ARBA" id="ARBA00022676"/>
    </source>
</evidence>
<protein>
    <recommendedName>
        <fullName evidence="10">4,4'-diaponeurosporenoate glycosyltransferase</fullName>
    </recommendedName>
</protein>
<dbReference type="PANTHER" id="PTHR43646:SF2">
    <property type="entry name" value="GLYCOSYLTRANSFERASE 2-LIKE DOMAIN-CONTAINING PROTEIN"/>
    <property type="match status" value="1"/>
</dbReference>
<dbReference type="NCBIfam" id="TIGR04282">
    <property type="entry name" value="glyco_like_cofC"/>
    <property type="match status" value="1"/>
</dbReference>
<dbReference type="InterPro" id="IPR018641">
    <property type="entry name" value="Trfase_1_rSAM/seldom-assoc"/>
</dbReference>
<evidence type="ECO:0000256" key="8">
    <source>
        <dbReference type="ARBA" id="ARBA00037904"/>
    </source>
</evidence>
<dbReference type="InterPro" id="IPR001173">
    <property type="entry name" value="Glyco_trans_2-like"/>
</dbReference>
<evidence type="ECO:0000256" key="1">
    <source>
        <dbReference type="ARBA" id="ARBA00004236"/>
    </source>
</evidence>
<dbReference type="Pfam" id="PF09837">
    <property type="entry name" value="DUF2064"/>
    <property type="match status" value="1"/>
</dbReference>
<comment type="caution">
    <text evidence="12">The sequence shown here is derived from an EMBL/GenBank/DDBJ whole genome shotgun (WGS) entry which is preliminary data.</text>
</comment>
<keyword evidence="3" id="KW-0328">Glycosyltransferase</keyword>
<keyword evidence="4" id="KW-0808">Transferase</keyword>
<dbReference type="EMBL" id="JAEPRJ010000001">
    <property type="protein sequence ID" value="MBK5898381.1"/>
    <property type="molecule type" value="Genomic_DNA"/>
</dbReference>
<evidence type="ECO:0000256" key="9">
    <source>
        <dbReference type="ARBA" id="ARBA00038120"/>
    </source>
</evidence>
<keyword evidence="6" id="KW-0472">Membrane</keyword>
<evidence type="ECO:0000259" key="11">
    <source>
        <dbReference type="Pfam" id="PF00535"/>
    </source>
</evidence>
<evidence type="ECO:0000256" key="10">
    <source>
        <dbReference type="ARBA" id="ARBA00040345"/>
    </source>
</evidence>